<sequence length="225" mass="25497">MKKMLGILASFSLVATGASSTMAMAPTQQSAFKNIPVSEITQKQFSINGDWQNTNDENAPSWSLSSQDSNYVHTFGKTVKKSSWTQQSKVSASFTIDFSRLGSNYESAKKNYYLNDFKDMSLKITTQAGQPAHHQTSGWGPESMQYSMFDILNEGNNYYRNGFNKNWDSKWARFSDHVETQWSKDNSLVKISWVADDLFVKAKSWTDGLFIRIELDGMDTIINAR</sequence>
<evidence type="ECO:0000313" key="2">
    <source>
        <dbReference type="Proteomes" id="UP000232227"/>
    </source>
</evidence>
<organism evidence="1 2">
    <name type="scientific">Mesoplasma lactucae ATCC 49193</name>
    <dbReference type="NCBI Taxonomy" id="81460"/>
    <lineage>
        <taxon>Bacteria</taxon>
        <taxon>Bacillati</taxon>
        <taxon>Mycoplasmatota</taxon>
        <taxon>Mollicutes</taxon>
        <taxon>Entomoplasmatales</taxon>
        <taxon>Entomoplasmataceae</taxon>
        <taxon>Mesoplasma</taxon>
    </lineage>
</organism>
<proteinExistence type="predicted"/>
<dbReference type="KEGG" id="mlac:CP520_01670"/>
<evidence type="ECO:0000313" key="1">
    <source>
        <dbReference type="EMBL" id="ATG97463.1"/>
    </source>
</evidence>
<dbReference type="EMBL" id="CP023668">
    <property type="protein sequence ID" value="ATG97463.1"/>
    <property type="molecule type" value="Genomic_DNA"/>
</dbReference>
<dbReference type="AlphaFoldDB" id="A0A291IRQ4"/>
<dbReference type="Proteomes" id="UP000232227">
    <property type="component" value="Chromosome"/>
</dbReference>
<gene>
    <name evidence="1" type="ORF">CP520_01670</name>
</gene>
<keyword evidence="2" id="KW-1185">Reference proteome</keyword>
<name>A0A291IRQ4_9MOLU</name>
<reference evidence="1 2" key="1">
    <citation type="submission" date="2017-09" db="EMBL/GenBank/DDBJ databases">
        <title>SPAdes assembly of the Mesoplasma lactucae genome.</title>
        <authorList>
            <person name="Knight T.F."/>
            <person name="Rubinstein R."/>
            <person name="Citino T."/>
        </authorList>
    </citation>
    <scope>NUCLEOTIDE SEQUENCE [LARGE SCALE GENOMIC DNA]</scope>
    <source>
        <strain evidence="1 2">831-C4</strain>
    </source>
</reference>
<dbReference type="RefSeq" id="WP_096862751.1">
    <property type="nucleotide sequence ID" value="NZ_CP023668.1"/>
</dbReference>
<protein>
    <submittedName>
        <fullName evidence="1">Uncharacterized protein</fullName>
    </submittedName>
</protein>
<accession>A0A291IRQ4</accession>